<organism evidence="2 3">
    <name type="scientific">Mesorhabditis spiculigera</name>
    <dbReference type="NCBI Taxonomy" id="96644"/>
    <lineage>
        <taxon>Eukaryota</taxon>
        <taxon>Metazoa</taxon>
        <taxon>Ecdysozoa</taxon>
        <taxon>Nematoda</taxon>
        <taxon>Chromadorea</taxon>
        <taxon>Rhabditida</taxon>
        <taxon>Rhabditina</taxon>
        <taxon>Rhabditomorpha</taxon>
        <taxon>Rhabditoidea</taxon>
        <taxon>Rhabditidae</taxon>
        <taxon>Mesorhabditinae</taxon>
        <taxon>Mesorhabditis</taxon>
    </lineage>
</organism>
<dbReference type="AlphaFoldDB" id="A0AA36CEA4"/>
<keyword evidence="3" id="KW-1185">Reference proteome</keyword>
<evidence type="ECO:0008006" key="4">
    <source>
        <dbReference type="Google" id="ProtNLM"/>
    </source>
</evidence>
<feature type="transmembrane region" description="Helical" evidence="1">
    <location>
        <begin position="78"/>
        <end position="103"/>
    </location>
</feature>
<protein>
    <recommendedName>
        <fullName evidence="4">G-protein coupled receptors family 1 profile domain-containing protein</fullName>
    </recommendedName>
</protein>
<dbReference type="EMBL" id="CATQJA010001331">
    <property type="protein sequence ID" value="CAJ0566790.1"/>
    <property type="molecule type" value="Genomic_DNA"/>
</dbReference>
<keyword evidence="1" id="KW-0472">Membrane</keyword>
<evidence type="ECO:0000256" key="1">
    <source>
        <dbReference type="SAM" id="Phobius"/>
    </source>
</evidence>
<accession>A0AA36CEA4</accession>
<feature type="transmembrane region" description="Helical" evidence="1">
    <location>
        <begin position="123"/>
        <end position="143"/>
    </location>
</feature>
<proteinExistence type="predicted"/>
<dbReference type="Gene3D" id="1.20.1070.10">
    <property type="entry name" value="Rhodopsin 7-helix transmembrane proteins"/>
    <property type="match status" value="1"/>
</dbReference>
<reference evidence="2" key="1">
    <citation type="submission" date="2023-06" db="EMBL/GenBank/DDBJ databases">
        <authorList>
            <person name="Delattre M."/>
        </authorList>
    </citation>
    <scope>NUCLEOTIDE SEQUENCE</scope>
    <source>
        <strain evidence="2">AF72</strain>
    </source>
</reference>
<sequence>MNGFNFAITGCFRYLVLSAEEIRLPMTSTDCLFTTPWLIIMLIGETYPAAMTLVISLERLFAVTCMAKFRVWKNSHKLIMVVLATLFPLLMLTSAVILVLVAPQLNANRMCGTTSAINKYYGLVQNTMSVALYFLGFAVSLYVNNTIPSKRSCTRQEIRQLKTMIAISSLSLCFVALPNCLLIENSWGPIQFSDLVQA</sequence>
<keyword evidence="1" id="KW-1133">Transmembrane helix</keyword>
<feature type="transmembrane region" description="Helical" evidence="1">
    <location>
        <begin position="37"/>
        <end position="57"/>
    </location>
</feature>
<comment type="caution">
    <text evidence="2">The sequence shown here is derived from an EMBL/GenBank/DDBJ whole genome shotgun (WGS) entry which is preliminary data.</text>
</comment>
<keyword evidence="1" id="KW-0812">Transmembrane</keyword>
<name>A0AA36CEA4_9BILA</name>
<feature type="non-terminal residue" evidence="2">
    <location>
        <position position="198"/>
    </location>
</feature>
<gene>
    <name evidence="2" type="ORF">MSPICULIGERA_LOCUS5377</name>
</gene>
<evidence type="ECO:0000313" key="3">
    <source>
        <dbReference type="Proteomes" id="UP001177023"/>
    </source>
</evidence>
<dbReference type="Proteomes" id="UP001177023">
    <property type="component" value="Unassembled WGS sequence"/>
</dbReference>
<evidence type="ECO:0000313" key="2">
    <source>
        <dbReference type="EMBL" id="CAJ0566790.1"/>
    </source>
</evidence>
<feature type="transmembrane region" description="Helical" evidence="1">
    <location>
        <begin position="164"/>
        <end position="184"/>
    </location>
</feature>